<keyword evidence="9" id="KW-0413">Isomerase</keyword>
<keyword evidence="10" id="KW-1185">Reference proteome</keyword>
<evidence type="ECO:0000256" key="6">
    <source>
        <dbReference type="SAM" id="MobiDB-lite"/>
    </source>
</evidence>
<feature type="transmembrane region" description="Helical" evidence="7">
    <location>
        <begin position="32"/>
        <end position="53"/>
    </location>
</feature>
<feature type="region of interest" description="Disordered" evidence="6">
    <location>
        <begin position="1"/>
        <end position="22"/>
    </location>
</feature>
<keyword evidence="2 7" id="KW-0812">Transmembrane</keyword>
<keyword evidence="4 7" id="KW-0472">Membrane</keyword>
<evidence type="ECO:0000259" key="8">
    <source>
        <dbReference type="Pfam" id="PF20684"/>
    </source>
</evidence>
<evidence type="ECO:0000256" key="1">
    <source>
        <dbReference type="ARBA" id="ARBA00004141"/>
    </source>
</evidence>
<feature type="transmembrane region" description="Helical" evidence="7">
    <location>
        <begin position="206"/>
        <end position="225"/>
    </location>
</feature>
<evidence type="ECO:0000256" key="4">
    <source>
        <dbReference type="ARBA" id="ARBA00023136"/>
    </source>
</evidence>
<organism evidence="9 10">
    <name type="scientific">Colletotrichum sojae</name>
    <dbReference type="NCBI Taxonomy" id="2175907"/>
    <lineage>
        <taxon>Eukaryota</taxon>
        <taxon>Fungi</taxon>
        <taxon>Dikarya</taxon>
        <taxon>Ascomycota</taxon>
        <taxon>Pezizomycotina</taxon>
        <taxon>Sordariomycetes</taxon>
        <taxon>Hypocreomycetidae</taxon>
        <taxon>Glomerellales</taxon>
        <taxon>Glomerellaceae</taxon>
        <taxon>Colletotrichum</taxon>
        <taxon>Colletotrichum orchidearum species complex</taxon>
    </lineage>
</organism>
<evidence type="ECO:0000256" key="3">
    <source>
        <dbReference type="ARBA" id="ARBA00022989"/>
    </source>
</evidence>
<accession>A0A8H6MPA1</accession>
<feature type="transmembrane region" description="Helical" evidence="7">
    <location>
        <begin position="89"/>
        <end position="108"/>
    </location>
</feature>
<comment type="subcellular location">
    <subcellularLocation>
        <location evidence="1">Membrane</location>
        <topology evidence="1">Multi-pass membrane protein</topology>
    </subcellularLocation>
</comment>
<evidence type="ECO:0000256" key="2">
    <source>
        <dbReference type="ARBA" id="ARBA00022692"/>
    </source>
</evidence>
<evidence type="ECO:0000313" key="9">
    <source>
        <dbReference type="EMBL" id="KAF6804137.1"/>
    </source>
</evidence>
<dbReference type="AlphaFoldDB" id="A0A8H6MPA1"/>
<comment type="caution">
    <text evidence="9">The sequence shown here is derived from an EMBL/GenBank/DDBJ whole genome shotgun (WGS) entry which is preliminary data.</text>
</comment>
<evidence type="ECO:0000256" key="5">
    <source>
        <dbReference type="ARBA" id="ARBA00038359"/>
    </source>
</evidence>
<proteinExistence type="inferred from homology"/>
<feature type="transmembrane region" description="Helical" evidence="7">
    <location>
        <begin position="128"/>
        <end position="149"/>
    </location>
</feature>
<sequence>MAHAAGPVGAFPPPPGRVPNFDQPEDLGRTTLVIALAAMTGIVTIVFGLRTYAKVALTPQWFMEDLAQYGEGYHEWEVTKDAYKQILRWLYVGSILYCPAAYFTKATLLLLEARVFAVYERVARGVSIFVLALPIAYTPIMIMKALVCLPVQAAWDSDVRPAQCLNQRKVFISDMCLGLLIDIVILVLPIPLTFSLRMPVRTKVKVVALLSAGGAATGVSIFRLYKAIQFLKPSDQTEGFVLLDITTFAFPLTQTFSALELAIGLVCACVPNINLLVSNMLDYREHPNRPRTASSEVRKRSKKFSSDAFTTDVSVQPTPPRGREELPKQTVPATLTVLTSTADDEIWCYSTRATSVDGRREGWLTNREGGKGVSDIEADLGQRNTALEARRDWEEVWNKSLPPDQDRNGRRS</sequence>
<dbReference type="PANTHER" id="PTHR33048">
    <property type="entry name" value="PTH11-LIKE INTEGRAL MEMBRANE PROTEIN (AFU_ORTHOLOGUE AFUA_5G11245)"/>
    <property type="match status" value="1"/>
</dbReference>
<dbReference type="GO" id="GO:0016853">
    <property type="term" value="F:isomerase activity"/>
    <property type="evidence" value="ECO:0007669"/>
    <property type="project" value="UniProtKB-KW"/>
</dbReference>
<dbReference type="InterPro" id="IPR052337">
    <property type="entry name" value="SAT4-like"/>
</dbReference>
<dbReference type="GO" id="GO:0016020">
    <property type="term" value="C:membrane"/>
    <property type="evidence" value="ECO:0007669"/>
    <property type="project" value="UniProtKB-SubCell"/>
</dbReference>
<dbReference type="InterPro" id="IPR049326">
    <property type="entry name" value="Rhodopsin_dom_fungi"/>
</dbReference>
<dbReference type="Pfam" id="PF20684">
    <property type="entry name" value="Fung_rhodopsin"/>
    <property type="match status" value="1"/>
</dbReference>
<gene>
    <name evidence="9" type="ORF">CSOJ01_10401</name>
</gene>
<evidence type="ECO:0000256" key="7">
    <source>
        <dbReference type="SAM" id="Phobius"/>
    </source>
</evidence>
<dbReference type="PANTHER" id="PTHR33048:SF108">
    <property type="entry name" value="INTEGRAL MEMBRANE PROTEIN"/>
    <property type="match status" value="1"/>
</dbReference>
<feature type="compositionally biased region" description="Polar residues" evidence="6">
    <location>
        <begin position="307"/>
        <end position="316"/>
    </location>
</feature>
<feature type="region of interest" description="Disordered" evidence="6">
    <location>
        <begin position="393"/>
        <end position="412"/>
    </location>
</feature>
<evidence type="ECO:0000313" key="10">
    <source>
        <dbReference type="Proteomes" id="UP000652219"/>
    </source>
</evidence>
<comment type="similarity">
    <text evidence="5">Belongs to the SAT4 family.</text>
</comment>
<dbReference type="Proteomes" id="UP000652219">
    <property type="component" value="Unassembled WGS sequence"/>
</dbReference>
<reference evidence="9 10" key="1">
    <citation type="journal article" date="2020" name="Phytopathology">
        <title>Genome Sequence Resources of Colletotrichum truncatum, C. plurivorum, C. musicola, and C. sojae: Four Species Pathogenic to Soybean (Glycine max).</title>
        <authorList>
            <person name="Rogerio F."/>
            <person name="Boufleur T.R."/>
            <person name="Ciampi-Guillardi M."/>
            <person name="Sukno S.A."/>
            <person name="Thon M.R."/>
            <person name="Massola Junior N.S."/>
            <person name="Baroncelli R."/>
        </authorList>
    </citation>
    <scope>NUCLEOTIDE SEQUENCE [LARGE SCALE GENOMIC DNA]</scope>
    <source>
        <strain evidence="9 10">LFN0009</strain>
    </source>
</reference>
<keyword evidence="3 7" id="KW-1133">Transmembrane helix</keyword>
<name>A0A8H6MPA1_9PEZI</name>
<feature type="region of interest" description="Disordered" evidence="6">
    <location>
        <begin position="287"/>
        <end position="327"/>
    </location>
</feature>
<protein>
    <submittedName>
        <fullName evidence="9">3-beta hydroxysteroid dehydrogenase isomerase family protein</fullName>
    </submittedName>
</protein>
<feature type="transmembrane region" description="Helical" evidence="7">
    <location>
        <begin position="170"/>
        <end position="194"/>
    </location>
</feature>
<dbReference type="EMBL" id="WIGN01000217">
    <property type="protein sequence ID" value="KAF6804137.1"/>
    <property type="molecule type" value="Genomic_DNA"/>
</dbReference>
<feature type="domain" description="Rhodopsin" evidence="8">
    <location>
        <begin position="59"/>
        <end position="278"/>
    </location>
</feature>